<evidence type="ECO:0000313" key="1">
    <source>
        <dbReference type="EMBL" id="GFT07218.1"/>
    </source>
</evidence>
<proteinExistence type="predicted"/>
<name>A0A8X6TES2_NEPPI</name>
<dbReference type="Proteomes" id="UP000887013">
    <property type="component" value="Unassembled WGS sequence"/>
</dbReference>
<reference evidence="1" key="1">
    <citation type="submission" date="2020-08" db="EMBL/GenBank/DDBJ databases">
        <title>Multicomponent nature underlies the extraordinary mechanical properties of spider dragline silk.</title>
        <authorList>
            <person name="Kono N."/>
            <person name="Nakamura H."/>
            <person name="Mori M."/>
            <person name="Yoshida Y."/>
            <person name="Ohtoshi R."/>
            <person name="Malay A.D."/>
            <person name="Moran D.A.P."/>
            <person name="Tomita M."/>
            <person name="Numata K."/>
            <person name="Arakawa K."/>
        </authorList>
    </citation>
    <scope>NUCLEOTIDE SEQUENCE</scope>
</reference>
<keyword evidence="2" id="KW-1185">Reference proteome</keyword>
<accession>A0A8X6TES2</accession>
<organism evidence="1 2">
    <name type="scientific">Nephila pilipes</name>
    <name type="common">Giant wood spider</name>
    <name type="synonym">Nephila maculata</name>
    <dbReference type="NCBI Taxonomy" id="299642"/>
    <lineage>
        <taxon>Eukaryota</taxon>
        <taxon>Metazoa</taxon>
        <taxon>Ecdysozoa</taxon>
        <taxon>Arthropoda</taxon>
        <taxon>Chelicerata</taxon>
        <taxon>Arachnida</taxon>
        <taxon>Araneae</taxon>
        <taxon>Araneomorphae</taxon>
        <taxon>Entelegynae</taxon>
        <taxon>Araneoidea</taxon>
        <taxon>Nephilidae</taxon>
        <taxon>Nephila</taxon>
    </lineage>
</organism>
<evidence type="ECO:0000313" key="2">
    <source>
        <dbReference type="Proteomes" id="UP000887013"/>
    </source>
</evidence>
<sequence length="234" mass="24863">MAASALPLTTISACPSRCNYAGTALPADSFHRCLSAGNHLPPLPFSCNISRTALSAATIFRRCPSSCSYNRRNTFPLPLLYRCTACRRYYSLPLWTLLRILQCYFLRQKMNWSAVLPNGYGGYRAYYTSYVPGVAPYAVSGVPATSVAAAALPGATIAASALPGTTITAAALPGTTITAAALQGATITAAAIPSAAAVEGATAVVPEYYSYPYGYPYLGSYNVYSYVKKRSTRQ</sequence>
<dbReference type="AlphaFoldDB" id="A0A8X6TES2"/>
<protein>
    <submittedName>
        <fullName evidence="1">Uncharacterized protein</fullName>
    </submittedName>
</protein>
<comment type="caution">
    <text evidence="1">The sequence shown here is derived from an EMBL/GenBank/DDBJ whole genome shotgun (WGS) entry which is preliminary data.</text>
</comment>
<gene>
    <name evidence="1" type="ORF">NPIL_228331</name>
</gene>
<dbReference type="EMBL" id="BMAW01008170">
    <property type="protein sequence ID" value="GFT07218.1"/>
    <property type="molecule type" value="Genomic_DNA"/>
</dbReference>